<evidence type="ECO:0000256" key="1">
    <source>
        <dbReference type="ARBA" id="ARBA00004236"/>
    </source>
</evidence>
<proteinExistence type="inferred from homology"/>
<protein>
    <recommendedName>
        <fullName evidence="8">SMP-30/Gluconolactonase/LRE-like region domain-containing protein</fullName>
    </recommendedName>
</protein>
<evidence type="ECO:0000256" key="3">
    <source>
        <dbReference type="ARBA" id="ARBA00022475"/>
    </source>
</evidence>
<keyword evidence="4 5" id="KW-0472">Membrane</keyword>
<name>A0A4S4NRS3_9BACT</name>
<evidence type="ECO:0000313" key="6">
    <source>
        <dbReference type="EMBL" id="THH41101.1"/>
    </source>
</evidence>
<dbReference type="SUPFAM" id="SSF75011">
    <property type="entry name" value="3-carboxy-cis,cis-mucoante lactonizing enzyme"/>
    <property type="match status" value="1"/>
</dbReference>
<feature type="transmembrane region" description="Helical" evidence="5">
    <location>
        <begin position="9"/>
        <end position="29"/>
    </location>
</feature>
<evidence type="ECO:0008006" key="8">
    <source>
        <dbReference type="Google" id="ProtNLM"/>
    </source>
</evidence>
<evidence type="ECO:0000256" key="2">
    <source>
        <dbReference type="ARBA" id="ARBA00009852"/>
    </source>
</evidence>
<dbReference type="AlphaFoldDB" id="A0A4S4NRS3"/>
<evidence type="ECO:0000256" key="5">
    <source>
        <dbReference type="SAM" id="Phobius"/>
    </source>
</evidence>
<dbReference type="GO" id="GO:0005886">
    <property type="term" value="C:plasma membrane"/>
    <property type="evidence" value="ECO:0007669"/>
    <property type="project" value="UniProtKB-SubCell"/>
</dbReference>
<evidence type="ECO:0000313" key="7">
    <source>
        <dbReference type="Proteomes" id="UP000308528"/>
    </source>
</evidence>
<comment type="similarity">
    <text evidence="2">Belongs to the YjiK family.</text>
</comment>
<dbReference type="Gene3D" id="2.120.10.30">
    <property type="entry name" value="TolB, C-terminal domain"/>
    <property type="match status" value="1"/>
</dbReference>
<dbReference type="Pfam" id="PF06977">
    <property type="entry name" value="SdiA-regulated"/>
    <property type="match status" value="1"/>
</dbReference>
<dbReference type="InterPro" id="IPR009722">
    <property type="entry name" value="YjiK/CarP"/>
</dbReference>
<dbReference type="InterPro" id="IPR011042">
    <property type="entry name" value="6-blade_b-propeller_TolB-like"/>
</dbReference>
<evidence type="ECO:0000256" key="4">
    <source>
        <dbReference type="ARBA" id="ARBA00023136"/>
    </source>
</evidence>
<organism evidence="6 7">
    <name type="scientific">Neolewinella litorea</name>
    <dbReference type="NCBI Taxonomy" id="2562452"/>
    <lineage>
        <taxon>Bacteria</taxon>
        <taxon>Pseudomonadati</taxon>
        <taxon>Bacteroidota</taxon>
        <taxon>Saprospiria</taxon>
        <taxon>Saprospirales</taxon>
        <taxon>Lewinellaceae</taxon>
        <taxon>Neolewinella</taxon>
    </lineage>
</organism>
<dbReference type="RefSeq" id="WP_136455927.1">
    <property type="nucleotide sequence ID" value="NZ_SRSF01000001.1"/>
</dbReference>
<keyword evidence="3" id="KW-1003">Cell membrane</keyword>
<comment type="subcellular location">
    <subcellularLocation>
        <location evidence="1">Cell membrane</location>
    </subcellularLocation>
</comment>
<dbReference type="EMBL" id="SRSF01000001">
    <property type="protein sequence ID" value="THH41101.1"/>
    <property type="molecule type" value="Genomic_DNA"/>
</dbReference>
<keyword evidence="7" id="KW-1185">Reference proteome</keyword>
<reference evidence="6 7" key="1">
    <citation type="submission" date="2019-04" db="EMBL/GenBank/DDBJ databases">
        <title>Lewinella litorea sp. nov., isolated from a marine sand.</title>
        <authorList>
            <person name="Yoon J.-H."/>
        </authorList>
    </citation>
    <scope>NUCLEOTIDE SEQUENCE [LARGE SCALE GENOMIC DNA]</scope>
    <source>
        <strain evidence="6 7">HSMS-39</strain>
    </source>
</reference>
<accession>A0A4S4NRS3</accession>
<dbReference type="OrthoDB" id="5292493at2"/>
<gene>
    <name evidence="6" type="ORF">E4021_00460</name>
</gene>
<sequence>MNKLWEKPNLISIVILLVVLGIGITYVAVTVSQRPETESFTVDDDYFFPYNFDRLDRVVKLHSDLNEISGLCAGFNPDEVFAIQDEEGELFLVNTVTGETIHQVRFDKNRDYEGVTRRGRELFVLETDGDIHRFTYQDSATDVTATKMETDFSYRNDTEGICYDSVTNTLLIVPKEQELNPTADNESRRGVYTYDLTTGQLNPQPTYYVSSLEVGQIVFGSNREYIIKPSGIAVDPITRDIFILSSVGNVLVVIDRDSQIKHVELLEKSTFTQPEGIAFAANGDLYISSEGRGGRGIVATLTRMQPPTNEQ</sequence>
<keyword evidence="5" id="KW-1133">Transmembrane helix</keyword>
<keyword evidence="5" id="KW-0812">Transmembrane</keyword>
<comment type="caution">
    <text evidence="6">The sequence shown here is derived from an EMBL/GenBank/DDBJ whole genome shotgun (WGS) entry which is preliminary data.</text>
</comment>
<dbReference type="Proteomes" id="UP000308528">
    <property type="component" value="Unassembled WGS sequence"/>
</dbReference>